<organism evidence="1 2">
    <name type="scientific">Vibrio cholerae</name>
    <dbReference type="NCBI Taxonomy" id="666"/>
    <lineage>
        <taxon>Bacteria</taxon>
        <taxon>Pseudomonadati</taxon>
        <taxon>Pseudomonadota</taxon>
        <taxon>Gammaproteobacteria</taxon>
        <taxon>Vibrionales</taxon>
        <taxon>Vibrionaceae</taxon>
        <taxon>Vibrio</taxon>
    </lineage>
</organism>
<dbReference type="AlphaFoldDB" id="A0A655QU70"/>
<name>A0A655QU70_VIBCL</name>
<evidence type="ECO:0000313" key="2">
    <source>
        <dbReference type="Proteomes" id="UP000044806"/>
    </source>
</evidence>
<sequence length="58" mass="6555">MRFGAEEWISTAGLGNSRRNSWREYETNSAQSKTKKSVLDDKLCLLKKRAGKVPVKLA</sequence>
<evidence type="ECO:0000313" key="1">
    <source>
        <dbReference type="EMBL" id="CSA63811.1"/>
    </source>
</evidence>
<proteinExistence type="predicted"/>
<gene>
    <name evidence="1" type="ORF">ERS013165_02080</name>
</gene>
<accession>A0A655QU70</accession>
<dbReference type="Proteomes" id="UP000044806">
    <property type="component" value="Unassembled WGS sequence"/>
</dbReference>
<reference evidence="1 2" key="1">
    <citation type="submission" date="2015-07" db="EMBL/GenBank/DDBJ databases">
        <authorList>
            <consortium name="Pathogen Informatics"/>
        </authorList>
    </citation>
    <scope>NUCLEOTIDE SEQUENCE [LARGE SCALE GENOMIC DNA]</scope>
    <source>
        <strain evidence="1 2">A51</strain>
    </source>
</reference>
<protein>
    <submittedName>
        <fullName evidence="1">Uncharacterized protein</fullName>
    </submittedName>
</protein>
<dbReference type="EMBL" id="CWOW01000009">
    <property type="protein sequence ID" value="CSA63811.1"/>
    <property type="molecule type" value="Genomic_DNA"/>
</dbReference>